<name>A0A4D6KSZ2_VIGUN</name>
<dbReference type="AlphaFoldDB" id="A0A4D6KSZ2"/>
<dbReference type="Proteomes" id="UP000501690">
    <property type="component" value="Linkage Group LG1"/>
</dbReference>
<organism evidence="2 3">
    <name type="scientific">Vigna unguiculata</name>
    <name type="common">Cowpea</name>
    <dbReference type="NCBI Taxonomy" id="3917"/>
    <lineage>
        <taxon>Eukaryota</taxon>
        <taxon>Viridiplantae</taxon>
        <taxon>Streptophyta</taxon>
        <taxon>Embryophyta</taxon>
        <taxon>Tracheophyta</taxon>
        <taxon>Spermatophyta</taxon>
        <taxon>Magnoliopsida</taxon>
        <taxon>eudicotyledons</taxon>
        <taxon>Gunneridae</taxon>
        <taxon>Pentapetalae</taxon>
        <taxon>rosids</taxon>
        <taxon>fabids</taxon>
        <taxon>Fabales</taxon>
        <taxon>Fabaceae</taxon>
        <taxon>Papilionoideae</taxon>
        <taxon>50 kb inversion clade</taxon>
        <taxon>NPAAA clade</taxon>
        <taxon>indigoferoid/millettioid clade</taxon>
        <taxon>Phaseoleae</taxon>
        <taxon>Vigna</taxon>
    </lineage>
</organism>
<evidence type="ECO:0000313" key="3">
    <source>
        <dbReference type="Proteomes" id="UP000501690"/>
    </source>
</evidence>
<evidence type="ECO:0000256" key="1">
    <source>
        <dbReference type="SAM" id="MobiDB-lite"/>
    </source>
</evidence>
<keyword evidence="3" id="KW-1185">Reference proteome</keyword>
<evidence type="ECO:0000313" key="2">
    <source>
        <dbReference type="EMBL" id="QCD78887.1"/>
    </source>
</evidence>
<proteinExistence type="predicted"/>
<dbReference type="EMBL" id="CP039345">
    <property type="protein sequence ID" value="QCD78887.1"/>
    <property type="molecule type" value="Genomic_DNA"/>
</dbReference>
<feature type="region of interest" description="Disordered" evidence="1">
    <location>
        <begin position="1"/>
        <end position="67"/>
    </location>
</feature>
<accession>A0A4D6KSZ2</accession>
<gene>
    <name evidence="2" type="ORF">DEO72_LG1g2523</name>
</gene>
<protein>
    <submittedName>
        <fullName evidence="2">Uncharacterized protein</fullName>
    </submittedName>
</protein>
<reference evidence="2 3" key="1">
    <citation type="submission" date="2019-04" db="EMBL/GenBank/DDBJ databases">
        <title>An improved genome assembly and genetic linkage map for asparagus bean, Vigna unguiculata ssp. sesquipedialis.</title>
        <authorList>
            <person name="Xia Q."/>
            <person name="Zhang R."/>
            <person name="Dong Y."/>
        </authorList>
    </citation>
    <scope>NUCLEOTIDE SEQUENCE [LARGE SCALE GENOMIC DNA]</scope>
    <source>
        <tissue evidence="2">Leaf</tissue>
    </source>
</reference>
<feature type="compositionally biased region" description="Polar residues" evidence="1">
    <location>
        <begin position="38"/>
        <end position="54"/>
    </location>
</feature>
<sequence length="67" mass="7279">MPTSLKLKSPHSGEKNPSLKLPTLAWARLQQGARRGLSQASPARSGETTLTQASGLRLGEPSKQRWK</sequence>